<feature type="transmembrane region" description="Helical" evidence="3">
    <location>
        <begin position="395"/>
        <end position="413"/>
    </location>
</feature>
<dbReference type="PANTHER" id="PTHR22550">
    <property type="entry name" value="SPORE GERMINATION PROTEIN"/>
    <property type="match status" value="1"/>
</dbReference>
<dbReference type="PIRSF" id="PIRSF005690">
    <property type="entry name" value="GerBA"/>
    <property type="match status" value="1"/>
</dbReference>
<dbReference type="InterPro" id="IPR050768">
    <property type="entry name" value="UPF0353/GerABKA_families"/>
</dbReference>
<dbReference type="Pfam" id="PF03323">
    <property type="entry name" value="GerA"/>
    <property type="match status" value="1"/>
</dbReference>
<evidence type="ECO:0000256" key="3">
    <source>
        <dbReference type="SAM" id="Phobius"/>
    </source>
</evidence>
<comment type="caution">
    <text evidence="4">The sequence shown here is derived from an EMBL/GenBank/DDBJ whole genome shotgun (WGS) entry which is preliminary data.</text>
</comment>
<name>A0A2R5EY79_9BACL</name>
<protein>
    <submittedName>
        <fullName evidence="4">Spore germination protein</fullName>
    </submittedName>
</protein>
<feature type="transmembrane region" description="Helical" evidence="3">
    <location>
        <begin position="300"/>
        <end position="321"/>
    </location>
</feature>
<keyword evidence="3" id="KW-1133">Transmembrane helix</keyword>
<organism evidence="4 5">
    <name type="scientific">Paenibacillus agaridevorans</name>
    <dbReference type="NCBI Taxonomy" id="171404"/>
    <lineage>
        <taxon>Bacteria</taxon>
        <taxon>Bacillati</taxon>
        <taxon>Bacillota</taxon>
        <taxon>Bacilli</taxon>
        <taxon>Bacillales</taxon>
        <taxon>Paenibacillaceae</taxon>
        <taxon>Paenibacillus</taxon>
    </lineage>
</organism>
<evidence type="ECO:0000313" key="4">
    <source>
        <dbReference type="EMBL" id="GBG11662.1"/>
    </source>
</evidence>
<comment type="similarity">
    <text evidence="1">Belongs to the GerABKA family.</text>
</comment>
<dbReference type="EMBL" id="BDQX01000430">
    <property type="protein sequence ID" value="GBG11662.1"/>
    <property type="molecule type" value="Genomic_DNA"/>
</dbReference>
<dbReference type="RefSeq" id="WP_087566315.1">
    <property type="nucleotide sequence ID" value="NZ_BDQX01000430.1"/>
</dbReference>
<dbReference type="InterPro" id="IPR004995">
    <property type="entry name" value="Spore_Ger"/>
</dbReference>
<reference evidence="4 5" key="1">
    <citation type="submission" date="2017-08" db="EMBL/GenBank/DDBJ databases">
        <title>Substantial Increase in Enzyme Production by Combined Drug-Resistance Mutations in Paenibacillus agaridevorans.</title>
        <authorList>
            <person name="Tanaka Y."/>
            <person name="Funane K."/>
            <person name="Hosaka T."/>
            <person name="Shiwa Y."/>
            <person name="Fujita N."/>
            <person name="Miyazaki T."/>
            <person name="Yoshikawa H."/>
            <person name="Murakami K."/>
            <person name="Kasahara K."/>
            <person name="Inaoka T."/>
            <person name="Hiraga Y."/>
            <person name="Ochi K."/>
        </authorList>
    </citation>
    <scope>NUCLEOTIDE SEQUENCE [LARGE SCALE GENOMIC DNA]</scope>
    <source>
        <strain evidence="4 5">T-3040</strain>
    </source>
</reference>
<keyword evidence="5" id="KW-1185">Reference proteome</keyword>
<accession>A0A2R5EY79</accession>
<dbReference type="Proteomes" id="UP000245202">
    <property type="component" value="Unassembled WGS sequence"/>
</dbReference>
<dbReference type="AlphaFoldDB" id="A0A2R5EY79"/>
<feature type="transmembrane region" description="Helical" evidence="3">
    <location>
        <begin position="371"/>
        <end position="389"/>
    </location>
</feature>
<sequence length="502" mass="56358">MTTDSRKTNALHDDITFNREKLEGVFSRCGDVHFQQWNYGDGFAFQAVSVYCSSLADYSSHLLQRALEKIPGYESEDWNSMTPEKLRRCLQVNNASLQPFSLLESFENVYESVMHGFIVILFDQVNQALGFPTESAARRQITEPVNEPAVHGPREGTTEDLSLNLTLLRSRIRNPAFKFEFLQSGAVTKSAICFGYLDEVVNPDVLAEFRRRVESITDYEVLETSYIDDWIQESTLSPFPQVRYTERTDTAAAAVLDGKIIVLVENSPMIMICPAFLVDFMGTAEDYYVRSIFSSFIRMLRLLAFIIALTLPSLYIALSTFHPELIPTVLLLAIVDSREGIPFPAFFEALIMEASFELLREAGIRLPRTVGSAVSIVGALVIGQAAIMAKIASPIMVIVVALTGIASFAIPHYDLAISLRLLRFPYMIAASLLGGYGLMVVFLLTLLHLTSLHSLGEPYLTSIAPFKPRDWRDLFVRVPLKVFLRSPRNRKLLRLGGRRPHP</sequence>
<dbReference type="GO" id="GO:0009847">
    <property type="term" value="P:spore germination"/>
    <property type="evidence" value="ECO:0007669"/>
    <property type="project" value="InterPro"/>
</dbReference>
<evidence type="ECO:0000256" key="2">
    <source>
        <dbReference type="ARBA" id="ARBA00023136"/>
    </source>
</evidence>
<keyword evidence="2 3" id="KW-0472">Membrane</keyword>
<proteinExistence type="inferred from homology"/>
<gene>
    <name evidence="4" type="ORF">PAT3040_06497</name>
</gene>
<feature type="transmembrane region" description="Helical" evidence="3">
    <location>
        <begin position="425"/>
        <end position="449"/>
    </location>
</feature>
<dbReference type="PANTHER" id="PTHR22550:SF5">
    <property type="entry name" value="LEUCINE ZIPPER PROTEIN 4"/>
    <property type="match status" value="1"/>
</dbReference>
<evidence type="ECO:0000313" key="5">
    <source>
        <dbReference type="Proteomes" id="UP000245202"/>
    </source>
</evidence>
<keyword evidence="3" id="KW-0812">Transmembrane</keyword>
<dbReference type="GO" id="GO:0016020">
    <property type="term" value="C:membrane"/>
    <property type="evidence" value="ECO:0007669"/>
    <property type="project" value="InterPro"/>
</dbReference>
<evidence type="ECO:0000256" key="1">
    <source>
        <dbReference type="ARBA" id="ARBA00005278"/>
    </source>
</evidence>